<dbReference type="SMART" id="SM00382">
    <property type="entry name" value="AAA"/>
    <property type="match status" value="1"/>
</dbReference>
<feature type="domain" description="Mop" evidence="11">
    <location>
        <begin position="292"/>
        <end position="356"/>
    </location>
</feature>
<dbReference type="PROSITE" id="PS50893">
    <property type="entry name" value="ABC_TRANSPORTER_2"/>
    <property type="match status" value="1"/>
</dbReference>
<dbReference type="NCBIfam" id="TIGR02142">
    <property type="entry name" value="modC_ABC"/>
    <property type="match status" value="1"/>
</dbReference>
<evidence type="ECO:0000256" key="4">
    <source>
        <dbReference type="ARBA" id="ARBA00022519"/>
    </source>
</evidence>
<dbReference type="GO" id="GO:0016887">
    <property type="term" value="F:ATP hydrolysis activity"/>
    <property type="evidence" value="ECO:0007669"/>
    <property type="project" value="InterPro"/>
</dbReference>
<dbReference type="GO" id="GO:0015098">
    <property type="term" value="F:molybdate ion transmembrane transporter activity"/>
    <property type="evidence" value="ECO:0007669"/>
    <property type="project" value="InterPro"/>
</dbReference>
<dbReference type="Gene3D" id="2.40.50.100">
    <property type="match status" value="1"/>
</dbReference>
<dbReference type="GO" id="GO:0016020">
    <property type="term" value="C:membrane"/>
    <property type="evidence" value="ECO:0007669"/>
    <property type="project" value="InterPro"/>
</dbReference>
<dbReference type="PROSITE" id="PS00211">
    <property type="entry name" value="ABC_TRANSPORTER_1"/>
    <property type="match status" value="1"/>
</dbReference>
<dbReference type="InterPro" id="IPR008995">
    <property type="entry name" value="Mo/tungstate-bd_C_term_dom"/>
</dbReference>
<dbReference type="STRING" id="1223802.SUTH_03517"/>
<dbReference type="KEGG" id="shd:SUTH_03517"/>
<dbReference type="InterPro" id="IPR027417">
    <property type="entry name" value="P-loop_NTPase"/>
</dbReference>
<gene>
    <name evidence="12" type="ORF">SUTH_03517</name>
</gene>
<dbReference type="AlphaFoldDB" id="W0SJG4"/>
<evidence type="ECO:0000256" key="5">
    <source>
        <dbReference type="ARBA" id="ARBA00022741"/>
    </source>
</evidence>
<dbReference type="InterPro" id="IPR003593">
    <property type="entry name" value="AAA+_ATPase"/>
</dbReference>
<protein>
    <submittedName>
        <fullName evidence="12">Molybdate ABC transporter ATP-binding protein</fullName>
    </submittedName>
</protein>
<reference evidence="12 13" key="1">
    <citation type="journal article" date="2014" name="Syst. Appl. Microbiol.">
        <title>Complete genomes of freshwater sulfur oxidizers Sulfuricella denitrificans skB26 and Sulfuritalea hydrogenivorans sk43H: genetic insights into the sulfur oxidation pathway of betaproteobacteria.</title>
        <authorList>
            <person name="Watanabe T."/>
            <person name="Kojima H."/>
            <person name="Fukui M."/>
        </authorList>
    </citation>
    <scope>NUCLEOTIDE SEQUENCE [LARGE SCALE GENOMIC DNA]</scope>
    <source>
        <strain evidence="12">DSM22779</strain>
    </source>
</reference>
<evidence type="ECO:0000313" key="13">
    <source>
        <dbReference type="Proteomes" id="UP000031637"/>
    </source>
</evidence>
<dbReference type="PANTHER" id="PTHR43514">
    <property type="entry name" value="ABC TRANSPORTER I FAMILY MEMBER 10"/>
    <property type="match status" value="1"/>
</dbReference>
<evidence type="ECO:0000256" key="1">
    <source>
        <dbReference type="ARBA" id="ARBA00022448"/>
    </source>
</evidence>
<evidence type="ECO:0000256" key="8">
    <source>
        <dbReference type="ARBA" id="ARBA00023136"/>
    </source>
</evidence>
<dbReference type="OrthoDB" id="5298774at2"/>
<proteinExistence type="predicted"/>
<dbReference type="RefSeq" id="WP_041101087.1">
    <property type="nucleotide sequence ID" value="NZ_AP012547.1"/>
</dbReference>
<keyword evidence="13" id="KW-1185">Reference proteome</keyword>
<dbReference type="InterPro" id="IPR017871">
    <property type="entry name" value="ABC_transporter-like_CS"/>
</dbReference>
<evidence type="ECO:0000259" key="10">
    <source>
        <dbReference type="PROSITE" id="PS50893"/>
    </source>
</evidence>
<dbReference type="Pfam" id="PF00005">
    <property type="entry name" value="ABC_tran"/>
    <property type="match status" value="1"/>
</dbReference>
<dbReference type="InterPro" id="IPR011868">
    <property type="entry name" value="ModC_ABC_ATP-bd"/>
</dbReference>
<evidence type="ECO:0000256" key="6">
    <source>
        <dbReference type="ARBA" id="ARBA00022840"/>
    </source>
</evidence>
<accession>W0SJG4</accession>
<evidence type="ECO:0000256" key="7">
    <source>
        <dbReference type="ARBA" id="ARBA00022967"/>
    </source>
</evidence>
<feature type="domain" description="ABC transporter" evidence="10">
    <location>
        <begin position="1"/>
        <end position="233"/>
    </location>
</feature>
<dbReference type="GO" id="GO:0140359">
    <property type="term" value="F:ABC-type transporter activity"/>
    <property type="evidence" value="ECO:0007669"/>
    <property type="project" value="InterPro"/>
</dbReference>
<keyword evidence="6 12" id="KW-0067">ATP-binding</keyword>
<dbReference type="SUPFAM" id="SSF50331">
    <property type="entry name" value="MOP-like"/>
    <property type="match status" value="1"/>
</dbReference>
<dbReference type="InterPro" id="IPR005116">
    <property type="entry name" value="Transp-assoc_OB_typ1"/>
</dbReference>
<dbReference type="HOGENOM" id="CLU_000604_1_1_4"/>
<evidence type="ECO:0000256" key="2">
    <source>
        <dbReference type="ARBA" id="ARBA00022475"/>
    </source>
</evidence>
<name>W0SJG4_9PROT</name>
<organism evidence="12 13">
    <name type="scientific">Sulfuritalea hydrogenivorans sk43H</name>
    <dbReference type="NCBI Taxonomy" id="1223802"/>
    <lineage>
        <taxon>Bacteria</taxon>
        <taxon>Pseudomonadati</taxon>
        <taxon>Pseudomonadota</taxon>
        <taxon>Betaproteobacteria</taxon>
        <taxon>Nitrosomonadales</taxon>
        <taxon>Sterolibacteriaceae</taxon>
        <taxon>Sulfuritalea</taxon>
    </lineage>
</organism>
<evidence type="ECO:0000256" key="9">
    <source>
        <dbReference type="PROSITE-ProRule" id="PRU01213"/>
    </source>
</evidence>
<dbReference type="PROSITE" id="PS51866">
    <property type="entry name" value="MOP"/>
    <property type="match status" value="1"/>
</dbReference>
<sequence length="356" mass="38466">MNELAARFRHDYPGFGLDVDLRLPARGVSAIFGPSGSGKTTLLRLIAGLERAADGYLAVDDGVWQDAQTFLPTHARPLGYVFQDARLFPHLDVRRNLDYGLSRIPASSRKVALDDVIGLLGIGHLMERKPDRLSGGERQRVAIARALGVSPRLLLLDEPLAALDQARKQEVLPYLERLHDTLDIPVLYVSHAIDEVARLADHMVVLDAGRVAAQGSIIELMARTDLRLSRDDAEGALIEAGVAAHDESYQLTTVEFPGGRLSLPRQARDVGQRVRVRVLARDVSITLAAQTGTSIINILPARVADITPAGASQCVVSLDLGGTTILARITRKSVDALGLRPGLDVHAQIKGVALLK</sequence>
<keyword evidence="1" id="KW-0813">Transport</keyword>
<keyword evidence="4" id="KW-0997">Cell inner membrane</keyword>
<evidence type="ECO:0000256" key="3">
    <source>
        <dbReference type="ARBA" id="ARBA00022505"/>
    </source>
</evidence>
<dbReference type="EMBL" id="AP012547">
    <property type="protein sequence ID" value="BAO31287.1"/>
    <property type="molecule type" value="Genomic_DNA"/>
</dbReference>
<keyword evidence="5" id="KW-0547">Nucleotide-binding</keyword>
<dbReference type="Proteomes" id="UP000031637">
    <property type="component" value="Chromosome"/>
</dbReference>
<dbReference type="InterPro" id="IPR004606">
    <property type="entry name" value="Mop_domain"/>
</dbReference>
<keyword evidence="8" id="KW-0472">Membrane</keyword>
<keyword evidence="7" id="KW-1278">Translocase</keyword>
<dbReference type="Pfam" id="PF03459">
    <property type="entry name" value="TOBE"/>
    <property type="match status" value="1"/>
</dbReference>
<dbReference type="GO" id="GO:0005524">
    <property type="term" value="F:ATP binding"/>
    <property type="evidence" value="ECO:0007669"/>
    <property type="project" value="UniProtKB-KW"/>
</dbReference>
<evidence type="ECO:0000259" key="11">
    <source>
        <dbReference type="PROSITE" id="PS51866"/>
    </source>
</evidence>
<dbReference type="InterPro" id="IPR003439">
    <property type="entry name" value="ABC_transporter-like_ATP-bd"/>
</dbReference>
<evidence type="ECO:0000313" key="12">
    <source>
        <dbReference type="EMBL" id="BAO31287.1"/>
    </source>
</evidence>
<keyword evidence="2" id="KW-1003">Cell membrane</keyword>
<dbReference type="Gene3D" id="3.40.50.300">
    <property type="entry name" value="P-loop containing nucleotide triphosphate hydrolases"/>
    <property type="match status" value="1"/>
</dbReference>
<keyword evidence="3 9" id="KW-0500">Molybdenum</keyword>
<dbReference type="SUPFAM" id="SSF52540">
    <property type="entry name" value="P-loop containing nucleoside triphosphate hydrolases"/>
    <property type="match status" value="1"/>
</dbReference>
<dbReference type="InterPro" id="IPR050334">
    <property type="entry name" value="Molybdenum_import_ModC"/>
</dbReference>
<dbReference type="PANTHER" id="PTHR43514:SF10">
    <property type="entry name" value="MOLYBDENUM IMPORT ATP-BINDING PROTEIN MODC 2"/>
    <property type="match status" value="1"/>
</dbReference>